<dbReference type="PANTHER" id="PTHR21064:SF1">
    <property type="entry name" value="HYDROXYLYSINE KINASE"/>
    <property type="match status" value="1"/>
</dbReference>
<keyword evidence="2" id="KW-0963">Cytoplasm</keyword>
<comment type="catalytic activity">
    <reaction evidence="5">
        <text>(5R)-5-hydroxy-L-lysine + GTP = (5R)-5-phosphooxy-L-lysine + GDP + H(+)</text>
        <dbReference type="Rhea" id="RHEA:19049"/>
        <dbReference type="ChEBI" id="CHEBI:15378"/>
        <dbReference type="ChEBI" id="CHEBI:37565"/>
        <dbReference type="ChEBI" id="CHEBI:57882"/>
        <dbReference type="ChEBI" id="CHEBI:58189"/>
        <dbReference type="ChEBI" id="CHEBI:58357"/>
        <dbReference type="EC" id="2.7.1.81"/>
    </reaction>
</comment>
<dbReference type="Pfam" id="PF01636">
    <property type="entry name" value="APH"/>
    <property type="match status" value="1"/>
</dbReference>
<dbReference type="Gene3D" id="3.90.1200.10">
    <property type="match status" value="1"/>
</dbReference>
<evidence type="ECO:0000256" key="8">
    <source>
        <dbReference type="ARBA" id="ARBA00040505"/>
    </source>
</evidence>
<evidence type="ECO:0000256" key="7">
    <source>
        <dbReference type="ARBA" id="ARBA00038873"/>
    </source>
</evidence>
<evidence type="ECO:0000256" key="5">
    <source>
        <dbReference type="ARBA" id="ARBA00036820"/>
    </source>
</evidence>
<dbReference type="PANTHER" id="PTHR21064">
    <property type="entry name" value="AMINOGLYCOSIDE PHOSPHOTRANSFERASE DOMAIN-CONTAINING PROTEIN-RELATED"/>
    <property type="match status" value="1"/>
</dbReference>
<accession>A0A0X8P4C1</accession>
<evidence type="ECO:0000259" key="9">
    <source>
        <dbReference type="Pfam" id="PF01636"/>
    </source>
</evidence>
<dbReference type="InterPro" id="IPR011009">
    <property type="entry name" value="Kinase-like_dom_sf"/>
</dbReference>
<dbReference type="RefSeq" id="WP_061073967.1">
    <property type="nucleotide sequence ID" value="NZ_CP014060.2"/>
</dbReference>
<comment type="subcellular location">
    <subcellularLocation>
        <location evidence="1">Cytoplasm</location>
    </subcellularLocation>
</comment>
<evidence type="ECO:0000313" key="10">
    <source>
        <dbReference type="EMBL" id="AMG39644.1"/>
    </source>
</evidence>
<proteinExistence type="predicted"/>
<protein>
    <recommendedName>
        <fullName evidence="8">Hydroxylysine kinase</fullName>
        <ecNumber evidence="7">2.7.1.81</ecNumber>
    </recommendedName>
</protein>
<dbReference type="InterPro" id="IPR050249">
    <property type="entry name" value="Pseudomonas-type_ThrB"/>
</dbReference>
<dbReference type="InterPro" id="IPR002575">
    <property type="entry name" value="Aminoglycoside_PTrfase"/>
</dbReference>
<comment type="function">
    <text evidence="6">Catalyzes the GTP-dependent phosphorylation of 5-hydroxy-L-lysine.</text>
</comment>
<dbReference type="EMBL" id="CP014060">
    <property type="protein sequence ID" value="AMG39644.1"/>
    <property type="molecule type" value="Genomic_DNA"/>
</dbReference>
<dbReference type="AlphaFoldDB" id="A0A0X8P4C1"/>
<evidence type="ECO:0000313" key="11">
    <source>
        <dbReference type="Proteomes" id="UP000060602"/>
    </source>
</evidence>
<dbReference type="GO" id="GO:0005737">
    <property type="term" value="C:cytoplasm"/>
    <property type="evidence" value="ECO:0007669"/>
    <property type="project" value="UniProtKB-SubCell"/>
</dbReference>
<reference evidence="11" key="1">
    <citation type="submission" date="2015-12" db="EMBL/GenBank/DDBJ databases">
        <title>FDA dAtabase for Regulatory Grade micrObial Sequences (FDA-ARGOS): Supporting development and validation of Infectious Disease Dx tests.</title>
        <authorList>
            <person name="Case J."/>
            <person name="Tallon L."/>
            <person name="Sadzewicz L."/>
            <person name="Sengamalay N."/>
            <person name="Ott S."/>
            <person name="Godinez A."/>
            <person name="Nagaraj S."/>
            <person name="Nadendla S."/>
            <person name="Sichtig H."/>
        </authorList>
    </citation>
    <scope>NUCLEOTIDE SEQUENCE [LARGE SCALE GENOMIC DNA]</scope>
    <source>
        <strain evidence="11">FDAARGOS_147</strain>
    </source>
</reference>
<keyword evidence="4 10" id="KW-0418">Kinase</keyword>
<evidence type="ECO:0000256" key="4">
    <source>
        <dbReference type="ARBA" id="ARBA00022777"/>
    </source>
</evidence>
<feature type="domain" description="Aminoglycoside phosphotransferase" evidence="9">
    <location>
        <begin position="42"/>
        <end position="267"/>
    </location>
</feature>
<evidence type="ECO:0000256" key="3">
    <source>
        <dbReference type="ARBA" id="ARBA00022679"/>
    </source>
</evidence>
<gene>
    <name evidence="10" type="ORF">AL504_28775</name>
</gene>
<evidence type="ECO:0000256" key="6">
    <source>
        <dbReference type="ARBA" id="ARBA00037368"/>
    </source>
</evidence>
<evidence type="ECO:0000256" key="2">
    <source>
        <dbReference type="ARBA" id="ARBA00022490"/>
    </source>
</evidence>
<dbReference type="EC" id="2.7.1.81" evidence="7"/>
<name>A0A0X8P4C1_ALCXX</name>
<dbReference type="Proteomes" id="UP000060602">
    <property type="component" value="Chromosome"/>
</dbReference>
<evidence type="ECO:0000256" key="1">
    <source>
        <dbReference type="ARBA" id="ARBA00004496"/>
    </source>
</evidence>
<dbReference type="SUPFAM" id="SSF56112">
    <property type="entry name" value="Protein kinase-like (PK-like)"/>
    <property type="match status" value="1"/>
</dbReference>
<sequence>MSRSTPSSAGQALFAAEPPKLSLAEAEALALRHYGLTTQATLLSSERDQNFLLRAADGGAYVLKATHPAEDAAVTDFHTQAQLRLMRADGEPPVPRLIPGLQGDYVHWHDAGEGARRALRLMTFVDGVPLHQVARSPAQYRALGRALAQFDLALASFDHAMADHELLWDLQHAERIADLLPKIPEADRRRLAERQLERFVDELRPRLGGLRRQVIHNDLNPYNVMVARDDPEQIAALLDFGDMVRAPLAQDLAVAAAYLLDDAPDPLSAGLRQCLASYHQTLPLTETEIALLPDLIATRLLITVAITGWRAQQHPENRQYILRNNGLAWTGLARLDALPRQQASDILLAASQTPMETLV</sequence>
<dbReference type="GO" id="GO:0047992">
    <property type="term" value="F:hydroxylysine kinase activity"/>
    <property type="evidence" value="ECO:0007669"/>
    <property type="project" value="UniProtKB-EC"/>
</dbReference>
<keyword evidence="3" id="KW-0808">Transferase</keyword>
<organism evidence="10 11">
    <name type="scientific">Alcaligenes xylosoxydans xylosoxydans</name>
    <name type="common">Achromobacter xylosoxidans</name>
    <dbReference type="NCBI Taxonomy" id="85698"/>
    <lineage>
        <taxon>Bacteria</taxon>
        <taxon>Pseudomonadati</taxon>
        <taxon>Pseudomonadota</taxon>
        <taxon>Betaproteobacteria</taxon>
        <taxon>Burkholderiales</taxon>
        <taxon>Alcaligenaceae</taxon>
        <taxon>Achromobacter</taxon>
    </lineage>
</organism>